<protein>
    <submittedName>
        <fullName evidence="1">Uncharacterized protein</fullName>
    </submittedName>
</protein>
<evidence type="ECO:0000313" key="2">
    <source>
        <dbReference type="Proteomes" id="UP001396334"/>
    </source>
</evidence>
<organism evidence="1 2">
    <name type="scientific">Hibiscus sabdariffa</name>
    <name type="common">roselle</name>
    <dbReference type="NCBI Taxonomy" id="183260"/>
    <lineage>
        <taxon>Eukaryota</taxon>
        <taxon>Viridiplantae</taxon>
        <taxon>Streptophyta</taxon>
        <taxon>Embryophyta</taxon>
        <taxon>Tracheophyta</taxon>
        <taxon>Spermatophyta</taxon>
        <taxon>Magnoliopsida</taxon>
        <taxon>eudicotyledons</taxon>
        <taxon>Gunneridae</taxon>
        <taxon>Pentapetalae</taxon>
        <taxon>rosids</taxon>
        <taxon>malvids</taxon>
        <taxon>Malvales</taxon>
        <taxon>Malvaceae</taxon>
        <taxon>Malvoideae</taxon>
        <taxon>Hibiscus</taxon>
    </lineage>
</organism>
<comment type="caution">
    <text evidence="1">The sequence shown here is derived from an EMBL/GenBank/DDBJ whole genome shotgun (WGS) entry which is preliminary data.</text>
</comment>
<keyword evidence="2" id="KW-1185">Reference proteome</keyword>
<accession>A0ABR1ZE01</accession>
<proteinExistence type="predicted"/>
<name>A0ABR1ZE01_9ROSI</name>
<reference evidence="1 2" key="1">
    <citation type="journal article" date="2024" name="G3 (Bethesda)">
        <title>Genome assembly of Hibiscus sabdariffa L. provides insights into metabolisms of medicinal natural products.</title>
        <authorList>
            <person name="Kim T."/>
        </authorList>
    </citation>
    <scope>NUCLEOTIDE SEQUENCE [LARGE SCALE GENOMIC DNA]</scope>
    <source>
        <strain evidence="1">TK-2024</strain>
        <tissue evidence="1">Old leaves</tissue>
    </source>
</reference>
<dbReference type="Proteomes" id="UP001396334">
    <property type="component" value="Unassembled WGS sequence"/>
</dbReference>
<sequence>MDKSCGRSFGSRWFLNEPFASLMTILGYIGHGDEKAHGPGSPILTSPVIIGSLYVHVYDQCGCFRCFGAMDKVPSDAMLLAFGGVGKLLEDK</sequence>
<evidence type="ECO:0000313" key="1">
    <source>
        <dbReference type="EMBL" id="KAK8478265.1"/>
    </source>
</evidence>
<dbReference type="EMBL" id="JBBPBN010001435">
    <property type="protein sequence ID" value="KAK8478265.1"/>
    <property type="molecule type" value="Genomic_DNA"/>
</dbReference>
<gene>
    <name evidence="1" type="ORF">V6N11_059514</name>
</gene>